<organism evidence="2 3">
    <name type="scientific">Streptomyces pilosus</name>
    <dbReference type="NCBI Taxonomy" id="28893"/>
    <lineage>
        <taxon>Bacteria</taxon>
        <taxon>Bacillati</taxon>
        <taxon>Actinomycetota</taxon>
        <taxon>Actinomycetes</taxon>
        <taxon>Kitasatosporales</taxon>
        <taxon>Streptomycetaceae</taxon>
        <taxon>Streptomyces</taxon>
    </lineage>
</organism>
<accession>A0A918EWS1</accession>
<reference evidence="2" key="2">
    <citation type="submission" date="2020-09" db="EMBL/GenBank/DDBJ databases">
        <authorList>
            <person name="Sun Q."/>
            <person name="Ohkuma M."/>
        </authorList>
    </citation>
    <scope>NUCLEOTIDE SEQUENCE</scope>
    <source>
        <strain evidence="2">JCM 4403</strain>
    </source>
</reference>
<evidence type="ECO:0000256" key="1">
    <source>
        <dbReference type="SAM" id="MobiDB-lite"/>
    </source>
</evidence>
<dbReference type="AlphaFoldDB" id="A0A918EWS1"/>
<name>A0A918EWS1_9ACTN</name>
<dbReference type="PROSITE" id="PS51257">
    <property type="entry name" value="PROKAR_LIPOPROTEIN"/>
    <property type="match status" value="1"/>
</dbReference>
<comment type="caution">
    <text evidence="2">The sequence shown here is derived from an EMBL/GenBank/DDBJ whole genome shotgun (WGS) entry which is preliminary data.</text>
</comment>
<gene>
    <name evidence="2" type="ORF">GCM10010280_32980</name>
</gene>
<protein>
    <submittedName>
        <fullName evidence="2">Uncharacterized protein</fullName>
    </submittedName>
</protein>
<dbReference type="Proteomes" id="UP000656732">
    <property type="component" value="Unassembled WGS sequence"/>
</dbReference>
<reference evidence="2" key="1">
    <citation type="journal article" date="2014" name="Int. J. Syst. Evol. Microbiol.">
        <title>Complete genome sequence of Corynebacterium casei LMG S-19264T (=DSM 44701T), isolated from a smear-ripened cheese.</title>
        <authorList>
            <consortium name="US DOE Joint Genome Institute (JGI-PGF)"/>
            <person name="Walter F."/>
            <person name="Albersmeier A."/>
            <person name="Kalinowski J."/>
            <person name="Ruckert C."/>
        </authorList>
    </citation>
    <scope>NUCLEOTIDE SEQUENCE</scope>
    <source>
        <strain evidence="2">JCM 4403</strain>
    </source>
</reference>
<keyword evidence="3" id="KW-1185">Reference proteome</keyword>
<evidence type="ECO:0000313" key="2">
    <source>
        <dbReference type="EMBL" id="GGQ83354.1"/>
    </source>
</evidence>
<feature type="compositionally biased region" description="Basic and acidic residues" evidence="1">
    <location>
        <begin position="43"/>
        <end position="57"/>
    </location>
</feature>
<evidence type="ECO:0000313" key="3">
    <source>
        <dbReference type="Proteomes" id="UP000656732"/>
    </source>
</evidence>
<sequence length="65" mass="7066">MRLRNLPKAITNSHIVTASCAQLSDLVRKSDPEFRSGVPIEPPEGRADTTAHARGPTEDPTEDPD</sequence>
<proteinExistence type="predicted"/>
<feature type="region of interest" description="Disordered" evidence="1">
    <location>
        <begin position="32"/>
        <end position="65"/>
    </location>
</feature>
<dbReference type="EMBL" id="BMTU01000005">
    <property type="protein sequence ID" value="GGQ83354.1"/>
    <property type="molecule type" value="Genomic_DNA"/>
</dbReference>